<dbReference type="EMBL" id="JAAIUW010000012">
    <property type="protein sequence ID" value="KAF7807612.1"/>
    <property type="molecule type" value="Genomic_DNA"/>
</dbReference>
<protein>
    <submittedName>
        <fullName evidence="1">Uncharacterized protein</fullName>
    </submittedName>
</protein>
<proteinExistence type="predicted"/>
<reference evidence="1" key="1">
    <citation type="submission" date="2020-09" db="EMBL/GenBank/DDBJ databases">
        <title>Genome-Enabled Discovery of Anthraquinone Biosynthesis in Senna tora.</title>
        <authorList>
            <person name="Kang S.-H."/>
            <person name="Pandey R.P."/>
            <person name="Lee C.-M."/>
            <person name="Sim J.-S."/>
            <person name="Jeong J.-T."/>
            <person name="Choi B.-S."/>
            <person name="Jung M."/>
            <person name="Ginzburg D."/>
            <person name="Zhao K."/>
            <person name="Won S.Y."/>
            <person name="Oh T.-J."/>
            <person name="Yu Y."/>
            <person name="Kim N.-H."/>
            <person name="Lee O.R."/>
            <person name="Lee T.-H."/>
            <person name="Bashyal P."/>
            <person name="Kim T.-S."/>
            <person name="Lee W.-H."/>
            <person name="Kawkins C."/>
            <person name="Kim C.-K."/>
            <person name="Kim J.S."/>
            <person name="Ahn B.O."/>
            <person name="Rhee S.Y."/>
            <person name="Sohng J.K."/>
        </authorList>
    </citation>
    <scope>NUCLEOTIDE SEQUENCE</scope>
    <source>
        <tissue evidence="1">Leaf</tissue>
    </source>
</reference>
<evidence type="ECO:0000313" key="2">
    <source>
        <dbReference type="Proteomes" id="UP000634136"/>
    </source>
</evidence>
<dbReference type="Proteomes" id="UP000634136">
    <property type="component" value="Unassembled WGS sequence"/>
</dbReference>
<dbReference type="AlphaFoldDB" id="A0A834SQ30"/>
<keyword evidence="2" id="KW-1185">Reference proteome</keyword>
<name>A0A834SQ30_9FABA</name>
<gene>
    <name evidence="1" type="ORF">G2W53_039773</name>
</gene>
<evidence type="ECO:0000313" key="1">
    <source>
        <dbReference type="EMBL" id="KAF7807612.1"/>
    </source>
</evidence>
<accession>A0A834SQ30</accession>
<organism evidence="1 2">
    <name type="scientific">Senna tora</name>
    <dbReference type="NCBI Taxonomy" id="362788"/>
    <lineage>
        <taxon>Eukaryota</taxon>
        <taxon>Viridiplantae</taxon>
        <taxon>Streptophyta</taxon>
        <taxon>Embryophyta</taxon>
        <taxon>Tracheophyta</taxon>
        <taxon>Spermatophyta</taxon>
        <taxon>Magnoliopsida</taxon>
        <taxon>eudicotyledons</taxon>
        <taxon>Gunneridae</taxon>
        <taxon>Pentapetalae</taxon>
        <taxon>rosids</taxon>
        <taxon>fabids</taxon>
        <taxon>Fabales</taxon>
        <taxon>Fabaceae</taxon>
        <taxon>Caesalpinioideae</taxon>
        <taxon>Cassia clade</taxon>
        <taxon>Senna</taxon>
    </lineage>
</organism>
<sequence length="105" mass="10490">MEDWTEGLGLGDGGVGGRVGQGGLWWFTDEGKGFGAERKVVEEGKKRKEGRFSSELLAGKDGGSGGSGGKTTAAGAVVTVNGVGGCGGLADVAVLLRVGSGCRRF</sequence>
<comment type="caution">
    <text evidence="1">The sequence shown here is derived from an EMBL/GenBank/DDBJ whole genome shotgun (WGS) entry which is preliminary data.</text>
</comment>